<feature type="compositionally biased region" description="Polar residues" evidence="1">
    <location>
        <begin position="146"/>
        <end position="158"/>
    </location>
</feature>
<proteinExistence type="predicted"/>
<evidence type="ECO:0000313" key="2">
    <source>
        <dbReference type="EMBL" id="KAL0321761.1"/>
    </source>
</evidence>
<dbReference type="PANTHER" id="PTHR33924:SF5">
    <property type="entry name" value="CATION-TRANSPORTING ATPASE"/>
    <property type="match status" value="1"/>
</dbReference>
<organism evidence="2">
    <name type="scientific">Sesamum calycinum</name>
    <dbReference type="NCBI Taxonomy" id="2727403"/>
    <lineage>
        <taxon>Eukaryota</taxon>
        <taxon>Viridiplantae</taxon>
        <taxon>Streptophyta</taxon>
        <taxon>Embryophyta</taxon>
        <taxon>Tracheophyta</taxon>
        <taxon>Spermatophyta</taxon>
        <taxon>Magnoliopsida</taxon>
        <taxon>eudicotyledons</taxon>
        <taxon>Gunneridae</taxon>
        <taxon>Pentapetalae</taxon>
        <taxon>asterids</taxon>
        <taxon>lamiids</taxon>
        <taxon>Lamiales</taxon>
        <taxon>Pedaliaceae</taxon>
        <taxon>Sesamum</taxon>
    </lineage>
</organism>
<accession>A0AAW2LVD7</accession>
<name>A0AAW2LVD7_9LAMI</name>
<protein>
    <submittedName>
        <fullName evidence="2">Uncharacterized protein</fullName>
    </submittedName>
</protein>
<feature type="region of interest" description="Disordered" evidence="1">
    <location>
        <begin position="1"/>
        <end position="38"/>
    </location>
</feature>
<dbReference type="EMBL" id="JACGWM010000016">
    <property type="protein sequence ID" value="KAL0321761.1"/>
    <property type="molecule type" value="Genomic_DNA"/>
</dbReference>
<gene>
    <name evidence="2" type="ORF">Scaly_2472500</name>
</gene>
<comment type="caution">
    <text evidence="2">The sequence shown here is derived from an EMBL/GenBank/DDBJ whole genome shotgun (WGS) entry which is preliminary data.</text>
</comment>
<reference evidence="2" key="1">
    <citation type="submission" date="2020-06" db="EMBL/GenBank/DDBJ databases">
        <authorList>
            <person name="Li T."/>
            <person name="Hu X."/>
            <person name="Zhang T."/>
            <person name="Song X."/>
            <person name="Zhang H."/>
            <person name="Dai N."/>
            <person name="Sheng W."/>
            <person name="Hou X."/>
            <person name="Wei L."/>
        </authorList>
    </citation>
    <scope>NUCLEOTIDE SEQUENCE</scope>
    <source>
        <strain evidence="2">KEN8</strain>
        <tissue evidence="2">Leaf</tissue>
    </source>
</reference>
<reference evidence="2" key="2">
    <citation type="journal article" date="2024" name="Plant">
        <title>Genomic evolution and insights into agronomic trait innovations of Sesamum species.</title>
        <authorList>
            <person name="Miao H."/>
            <person name="Wang L."/>
            <person name="Qu L."/>
            <person name="Liu H."/>
            <person name="Sun Y."/>
            <person name="Le M."/>
            <person name="Wang Q."/>
            <person name="Wei S."/>
            <person name="Zheng Y."/>
            <person name="Lin W."/>
            <person name="Duan Y."/>
            <person name="Cao H."/>
            <person name="Xiong S."/>
            <person name="Wang X."/>
            <person name="Wei L."/>
            <person name="Li C."/>
            <person name="Ma Q."/>
            <person name="Ju M."/>
            <person name="Zhao R."/>
            <person name="Li G."/>
            <person name="Mu C."/>
            <person name="Tian Q."/>
            <person name="Mei H."/>
            <person name="Zhang T."/>
            <person name="Gao T."/>
            <person name="Zhang H."/>
        </authorList>
    </citation>
    <scope>NUCLEOTIDE SEQUENCE</scope>
    <source>
        <strain evidence="2">KEN8</strain>
    </source>
</reference>
<feature type="compositionally biased region" description="Basic and acidic residues" evidence="1">
    <location>
        <begin position="28"/>
        <end position="38"/>
    </location>
</feature>
<dbReference type="PANTHER" id="PTHR33924">
    <property type="entry name" value="CATION-TRANSPORTING ATPASE"/>
    <property type="match status" value="1"/>
</dbReference>
<evidence type="ECO:0000256" key="1">
    <source>
        <dbReference type="SAM" id="MobiDB-lite"/>
    </source>
</evidence>
<feature type="region of interest" description="Disordered" evidence="1">
    <location>
        <begin position="146"/>
        <end position="168"/>
    </location>
</feature>
<sequence length="195" mass="21608">MDGESWAQGESLTGHRSEPKVLVGQKRGTLEVEEKSDSSHKRVKMRDLESVFLSEAANVASQWLELLNQDIRGRLADKEAYTTKGSSFCHPDQATADAHSVRWSTLFAQMDKALSDEESHLESWLNQVKEMQLHCEKGLYKNSLSHASLQTGPTGNDNRSGEADNSENDLSIRSAAASIYSTCNFLLSMENPPCC</sequence>
<dbReference type="AlphaFoldDB" id="A0AAW2LVD7"/>